<dbReference type="RefSeq" id="WP_264601257.1">
    <property type="nucleotide sequence ID" value="NZ_JAOQNS010000004.1"/>
</dbReference>
<name>A0ABT3HB56_9HYPH</name>
<comment type="caution">
    <text evidence="7">The sequence shown here is derived from an EMBL/GenBank/DDBJ whole genome shotgun (WGS) entry which is preliminary data.</text>
</comment>
<dbReference type="Pfam" id="PF00318">
    <property type="entry name" value="Ribosomal_S2"/>
    <property type="match status" value="1"/>
</dbReference>
<dbReference type="PANTHER" id="PTHR12534">
    <property type="entry name" value="30S RIBOSOMAL PROTEIN S2 PROKARYOTIC AND ORGANELLAR"/>
    <property type="match status" value="1"/>
</dbReference>
<dbReference type="PROSITE" id="PS00963">
    <property type="entry name" value="RIBOSOMAL_S2_2"/>
    <property type="match status" value="1"/>
</dbReference>
<dbReference type="Gene3D" id="1.10.150.20">
    <property type="entry name" value="5' to 3' exonuclease, C-terminal subdomain"/>
    <property type="match status" value="1"/>
</dbReference>
<dbReference type="Gene3D" id="1.10.287.610">
    <property type="entry name" value="Helix hairpin bin"/>
    <property type="match status" value="1"/>
</dbReference>
<dbReference type="SUPFAM" id="SSF52313">
    <property type="entry name" value="Ribosomal protein S2"/>
    <property type="match status" value="1"/>
</dbReference>
<dbReference type="InterPro" id="IPR005706">
    <property type="entry name" value="Ribosomal_uS2_bac/mit/plastid"/>
</dbReference>
<sequence>MALPDFTMRQLLEAGVHFGHQRHRWNPKMDPFIFGLRNNVHIIDLAQTVPLLHQALKVVSDTVSGGGRVLFVGTKRQAQNSVADAARRSAQYFVNARWLGGMLTNWKTISNSIQRLRKLEEMLDGGSAQALTKKERLFLSREREKLERNLGGIKDMGGIPNLLFVIDTNRESIAIQEARRLNIPVAAILDTNCDPAGIDFPIPGNDDAARAIDLYCDLIARAALDGIGRAQGSMGVDIGESEEIFTEEPVLAEVTTEAPVAEEAVAEAPAATVEPAAEAPAAEAASEETAEEELVALFEAPEGEPDDLKKINGIGPVIETKLNKLGITTFAQVAALSAEDIARIDEALAFKGRIEREEWVSQAAALAGADA</sequence>
<evidence type="ECO:0000256" key="5">
    <source>
        <dbReference type="HAMAP-Rule" id="MF_00291"/>
    </source>
</evidence>
<dbReference type="PRINTS" id="PR00395">
    <property type="entry name" value="RIBOSOMALS2"/>
</dbReference>
<dbReference type="CDD" id="cd01425">
    <property type="entry name" value="RPS2"/>
    <property type="match status" value="1"/>
</dbReference>
<keyword evidence="8" id="KW-1185">Reference proteome</keyword>
<dbReference type="Proteomes" id="UP001209755">
    <property type="component" value="Unassembled WGS sequence"/>
</dbReference>
<protein>
    <recommendedName>
        <fullName evidence="4 5">Small ribosomal subunit protein uS2</fullName>
    </recommendedName>
</protein>
<evidence type="ECO:0000256" key="2">
    <source>
        <dbReference type="ARBA" id="ARBA00022980"/>
    </source>
</evidence>
<evidence type="ECO:0000256" key="6">
    <source>
        <dbReference type="RuleBase" id="RU003631"/>
    </source>
</evidence>
<dbReference type="InterPro" id="IPR001865">
    <property type="entry name" value="Ribosomal_uS2"/>
</dbReference>
<reference evidence="8" key="1">
    <citation type="submission" date="2023-07" db="EMBL/GenBank/DDBJ databases">
        <title>Genome sequencing of Purple Non-Sulfur Bacteria from various extreme environments.</title>
        <authorList>
            <person name="Mayer M."/>
        </authorList>
    </citation>
    <scope>NUCLEOTIDE SEQUENCE [LARGE SCALE GENOMIC DNA]</scope>
    <source>
        <strain evidence="8">DSM 17935</strain>
    </source>
</reference>
<evidence type="ECO:0000313" key="8">
    <source>
        <dbReference type="Proteomes" id="UP001209755"/>
    </source>
</evidence>
<dbReference type="HAMAP" id="MF_00291_B">
    <property type="entry name" value="Ribosomal_uS2_B"/>
    <property type="match status" value="1"/>
</dbReference>
<organism evidence="7 8">
    <name type="scientific">Rhodobium gokarnense</name>
    <dbReference type="NCBI Taxonomy" id="364296"/>
    <lineage>
        <taxon>Bacteria</taxon>
        <taxon>Pseudomonadati</taxon>
        <taxon>Pseudomonadota</taxon>
        <taxon>Alphaproteobacteria</taxon>
        <taxon>Hyphomicrobiales</taxon>
        <taxon>Rhodobiaceae</taxon>
        <taxon>Rhodobium</taxon>
    </lineage>
</organism>
<evidence type="ECO:0000313" key="7">
    <source>
        <dbReference type="EMBL" id="MCW2307616.1"/>
    </source>
</evidence>
<dbReference type="EMBL" id="JAOQNS010000004">
    <property type="protein sequence ID" value="MCW2307616.1"/>
    <property type="molecule type" value="Genomic_DNA"/>
</dbReference>
<evidence type="ECO:0000256" key="4">
    <source>
        <dbReference type="ARBA" id="ARBA00035256"/>
    </source>
</evidence>
<dbReference type="PANTHER" id="PTHR12534:SF0">
    <property type="entry name" value="SMALL RIBOSOMAL SUBUNIT PROTEIN US2M"/>
    <property type="match status" value="1"/>
</dbReference>
<keyword evidence="2 5" id="KW-0689">Ribosomal protein</keyword>
<dbReference type="PROSITE" id="PS00962">
    <property type="entry name" value="RIBOSOMAL_S2_1"/>
    <property type="match status" value="1"/>
</dbReference>
<dbReference type="InterPro" id="IPR023591">
    <property type="entry name" value="Ribosomal_uS2_flav_dom_sf"/>
</dbReference>
<evidence type="ECO:0000256" key="3">
    <source>
        <dbReference type="ARBA" id="ARBA00023274"/>
    </source>
</evidence>
<proteinExistence type="inferred from homology"/>
<dbReference type="GO" id="GO:0005840">
    <property type="term" value="C:ribosome"/>
    <property type="evidence" value="ECO:0007669"/>
    <property type="project" value="UniProtKB-KW"/>
</dbReference>
<dbReference type="Gene3D" id="3.40.50.10490">
    <property type="entry name" value="Glucose-6-phosphate isomerase like protein, domain 1"/>
    <property type="match status" value="1"/>
</dbReference>
<comment type="similarity">
    <text evidence="1 5 6">Belongs to the universal ribosomal protein uS2 family.</text>
</comment>
<dbReference type="NCBIfam" id="NF008966">
    <property type="entry name" value="PRK12311.1"/>
    <property type="match status" value="1"/>
</dbReference>
<keyword evidence="3 5" id="KW-0687">Ribonucleoprotein</keyword>
<evidence type="ECO:0000256" key="1">
    <source>
        <dbReference type="ARBA" id="ARBA00006242"/>
    </source>
</evidence>
<accession>A0ABT3HB56</accession>
<gene>
    <name evidence="5" type="primary">rpsB</name>
    <name evidence="7" type="ORF">M2319_001947</name>
</gene>
<dbReference type="NCBIfam" id="TIGR01011">
    <property type="entry name" value="rpsB_bact"/>
    <property type="match status" value="1"/>
</dbReference>
<dbReference type="InterPro" id="IPR018130">
    <property type="entry name" value="Ribosomal_uS2_CS"/>
</dbReference>